<evidence type="ECO:0000256" key="4">
    <source>
        <dbReference type="ARBA" id="ARBA00022723"/>
    </source>
</evidence>
<dbReference type="InterPro" id="IPR002401">
    <property type="entry name" value="Cyt_P450_E_grp-I"/>
</dbReference>
<dbReference type="Gene3D" id="1.10.630.10">
    <property type="entry name" value="Cytochrome P450"/>
    <property type="match status" value="1"/>
</dbReference>
<comment type="caution">
    <text evidence="9">The sequence shown here is derived from an EMBL/GenBank/DDBJ whole genome shotgun (WGS) entry which is preliminary data.</text>
</comment>
<protein>
    <submittedName>
        <fullName evidence="9">Cytochrome p450 monooxygenase</fullName>
    </submittedName>
</protein>
<keyword evidence="8" id="KW-1133">Transmembrane helix</keyword>
<evidence type="ECO:0000313" key="9">
    <source>
        <dbReference type="EMBL" id="KAF6826108.1"/>
    </source>
</evidence>
<dbReference type="PANTHER" id="PTHR24305">
    <property type="entry name" value="CYTOCHROME P450"/>
    <property type="match status" value="1"/>
</dbReference>
<dbReference type="GO" id="GO:0005506">
    <property type="term" value="F:iron ion binding"/>
    <property type="evidence" value="ECO:0007669"/>
    <property type="project" value="InterPro"/>
</dbReference>
<organism evidence="9 10">
    <name type="scientific">Colletotrichum plurivorum</name>
    <dbReference type="NCBI Taxonomy" id="2175906"/>
    <lineage>
        <taxon>Eukaryota</taxon>
        <taxon>Fungi</taxon>
        <taxon>Dikarya</taxon>
        <taxon>Ascomycota</taxon>
        <taxon>Pezizomycotina</taxon>
        <taxon>Sordariomycetes</taxon>
        <taxon>Hypocreomycetidae</taxon>
        <taxon>Glomerellales</taxon>
        <taxon>Glomerellaceae</taxon>
        <taxon>Colletotrichum</taxon>
        <taxon>Colletotrichum orchidearum species complex</taxon>
    </lineage>
</organism>
<evidence type="ECO:0000256" key="8">
    <source>
        <dbReference type="SAM" id="Phobius"/>
    </source>
</evidence>
<evidence type="ECO:0000256" key="2">
    <source>
        <dbReference type="ARBA" id="ARBA00010617"/>
    </source>
</evidence>
<dbReference type="PROSITE" id="PS00086">
    <property type="entry name" value="CYTOCHROME_P450"/>
    <property type="match status" value="1"/>
</dbReference>
<comment type="similarity">
    <text evidence="2 7">Belongs to the cytochrome P450 family.</text>
</comment>
<keyword evidence="3 6" id="KW-0349">Heme</keyword>
<evidence type="ECO:0000313" key="10">
    <source>
        <dbReference type="Proteomes" id="UP000654918"/>
    </source>
</evidence>
<dbReference type="PRINTS" id="PR00463">
    <property type="entry name" value="EP450I"/>
</dbReference>
<dbReference type="InterPro" id="IPR017972">
    <property type="entry name" value="Cyt_P450_CS"/>
</dbReference>
<dbReference type="InterPro" id="IPR050121">
    <property type="entry name" value="Cytochrome_P450_monoxygenase"/>
</dbReference>
<proteinExistence type="inferred from homology"/>
<dbReference type="PRINTS" id="PR00385">
    <property type="entry name" value="P450"/>
</dbReference>
<evidence type="ECO:0000256" key="3">
    <source>
        <dbReference type="ARBA" id="ARBA00022617"/>
    </source>
</evidence>
<dbReference type="Pfam" id="PF00067">
    <property type="entry name" value="p450"/>
    <property type="match status" value="2"/>
</dbReference>
<feature type="transmembrane region" description="Helical" evidence="8">
    <location>
        <begin position="15"/>
        <end position="34"/>
    </location>
</feature>
<dbReference type="GO" id="GO:0020037">
    <property type="term" value="F:heme binding"/>
    <property type="evidence" value="ECO:0007669"/>
    <property type="project" value="InterPro"/>
</dbReference>
<dbReference type="AlphaFoldDB" id="A0A8H6K7E1"/>
<keyword evidence="4 6" id="KW-0479">Metal-binding</keyword>
<evidence type="ECO:0000256" key="1">
    <source>
        <dbReference type="ARBA" id="ARBA00001971"/>
    </source>
</evidence>
<sequence length="588" mass="66107">MPNVQSVPQQPPTEAFYVLASAVAALTFFLYSLYQYLLPKPIPGIPYNAEATKNLMGDIPRLQKEADTNLTAWLINQTRKHKSPIFQAFIEPLRKPSVFITDFREAQDILMRRKEFDRSDYSISLLSGESPQFHINLKTGNEWKAHRRLLQDLMTPKFLHGVAAPNIYKSATRLLDLWKTKVRIAGGKPFKADDDIFFAAMDAVFDFGFGDAIEERALIPQIKNLESGNEEELRRRHVNAEGTGIDFPVVPIYSSFEAILKSVESIGPVSVSGFPAIAWWLIGLKPSVRRNRGLIDSFLKDQILKAVDRYKNQGGDDTDDYVISAIDLMVQREGTFAKKEERVPVFWSPTMKDEAMGFIVAGHDTTSTTLCWGIKFLADNPEPQTKLREILRNVHSSAASKGRAPTYAEIVQTSVPYLDAVVEEILRIGHTVIVQERQCKEDTVVLGHHIPKGTNVFVANRGASFTEPAFDIPEARRSASCQTAGKERGTRAWDVDGMSEFRPERWLVRRENGDEAFDSAAGPTIPFGLGLRGCFGRRLAYMEMKLILTLLIWTFELLPCPEGLSSYDNVEGLTRKPKQCYANLKVIS</sequence>
<keyword evidence="10" id="KW-1185">Reference proteome</keyword>
<dbReference type="EMBL" id="WIGO01000160">
    <property type="protein sequence ID" value="KAF6826108.1"/>
    <property type="molecule type" value="Genomic_DNA"/>
</dbReference>
<keyword evidence="7" id="KW-0560">Oxidoreductase</keyword>
<dbReference type="InterPro" id="IPR001128">
    <property type="entry name" value="Cyt_P450"/>
</dbReference>
<dbReference type="PANTHER" id="PTHR24305:SF232">
    <property type="entry name" value="P450, PUTATIVE (EUROFUNG)-RELATED"/>
    <property type="match status" value="1"/>
</dbReference>
<reference evidence="9" key="1">
    <citation type="journal article" date="2020" name="Phytopathology">
        <title>Genome Sequence Resources of Colletotrichum truncatum, C. plurivorum, C. musicola, and C. sojae: Four Species Pathogenic to Soybean (Glycine max).</title>
        <authorList>
            <person name="Rogerio F."/>
            <person name="Boufleur T.R."/>
            <person name="Ciampi-Guillardi M."/>
            <person name="Sukno S.A."/>
            <person name="Thon M.R."/>
            <person name="Massola Junior N.S."/>
            <person name="Baroncelli R."/>
        </authorList>
    </citation>
    <scope>NUCLEOTIDE SEQUENCE</scope>
    <source>
        <strain evidence="9">LFN00145</strain>
    </source>
</reference>
<feature type="binding site" description="axial binding residue" evidence="6">
    <location>
        <position position="534"/>
    </location>
    <ligand>
        <name>heme</name>
        <dbReference type="ChEBI" id="CHEBI:30413"/>
    </ligand>
    <ligandPart>
        <name>Fe</name>
        <dbReference type="ChEBI" id="CHEBI:18248"/>
    </ligandPart>
</feature>
<dbReference type="Proteomes" id="UP000654918">
    <property type="component" value="Unassembled WGS sequence"/>
</dbReference>
<accession>A0A8H6K7E1</accession>
<dbReference type="GO" id="GO:0016705">
    <property type="term" value="F:oxidoreductase activity, acting on paired donors, with incorporation or reduction of molecular oxygen"/>
    <property type="evidence" value="ECO:0007669"/>
    <property type="project" value="InterPro"/>
</dbReference>
<keyword evidence="8" id="KW-0812">Transmembrane</keyword>
<dbReference type="SUPFAM" id="SSF48264">
    <property type="entry name" value="Cytochrome P450"/>
    <property type="match status" value="1"/>
</dbReference>
<gene>
    <name evidence="9" type="ORF">CPLU01_09840</name>
</gene>
<evidence type="ECO:0000256" key="7">
    <source>
        <dbReference type="RuleBase" id="RU000461"/>
    </source>
</evidence>
<evidence type="ECO:0000256" key="5">
    <source>
        <dbReference type="ARBA" id="ARBA00023004"/>
    </source>
</evidence>
<keyword evidence="7 9" id="KW-0503">Monooxygenase</keyword>
<dbReference type="GO" id="GO:0004497">
    <property type="term" value="F:monooxygenase activity"/>
    <property type="evidence" value="ECO:0007669"/>
    <property type="project" value="UniProtKB-KW"/>
</dbReference>
<dbReference type="InterPro" id="IPR036396">
    <property type="entry name" value="Cyt_P450_sf"/>
</dbReference>
<keyword evidence="8" id="KW-0472">Membrane</keyword>
<evidence type="ECO:0000256" key="6">
    <source>
        <dbReference type="PIRSR" id="PIRSR602401-1"/>
    </source>
</evidence>
<name>A0A8H6K7E1_9PEZI</name>
<comment type="cofactor">
    <cofactor evidence="1 6">
        <name>heme</name>
        <dbReference type="ChEBI" id="CHEBI:30413"/>
    </cofactor>
</comment>
<keyword evidence="5 6" id="KW-0408">Iron</keyword>